<gene>
    <name evidence="2" type="ORF">DCF25_00545</name>
</gene>
<dbReference type="PANTHER" id="PTHR43308:SF5">
    <property type="entry name" value="S-LAYER PROTEIN _ PEPTIDOGLYCAN ENDO-BETA-N-ACETYLGLUCOSAMINIDASE"/>
    <property type="match status" value="1"/>
</dbReference>
<dbReference type="PROSITE" id="PS51272">
    <property type="entry name" value="SLH"/>
    <property type="match status" value="3"/>
</dbReference>
<feature type="domain" description="SLH" evidence="1">
    <location>
        <begin position="1"/>
        <end position="57"/>
    </location>
</feature>
<dbReference type="Pfam" id="PF00395">
    <property type="entry name" value="SLH"/>
    <property type="match status" value="3"/>
</dbReference>
<dbReference type="InterPro" id="IPR051465">
    <property type="entry name" value="Cell_Envelope_Struct_Comp"/>
</dbReference>
<accession>A0A2W4UPY4</accession>
<dbReference type="AlphaFoldDB" id="A0A2W4UPY4"/>
<evidence type="ECO:0000313" key="2">
    <source>
        <dbReference type="EMBL" id="PZO23316.1"/>
    </source>
</evidence>
<feature type="domain" description="SLH" evidence="1">
    <location>
        <begin position="58"/>
        <end position="121"/>
    </location>
</feature>
<reference evidence="3" key="1">
    <citation type="submission" date="2018-04" db="EMBL/GenBank/DDBJ databases">
        <authorList>
            <person name="Cornet L."/>
        </authorList>
    </citation>
    <scope>NUCLEOTIDE SEQUENCE [LARGE SCALE GENOMIC DNA]</scope>
</reference>
<name>A0A2W4UPY4_9CYAN</name>
<proteinExistence type="predicted"/>
<dbReference type="PANTHER" id="PTHR43308">
    <property type="entry name" value="OUTER MEMBRANE PROTEIN ALPHA-RELATED"/>
    <property type="match status" value="1"/>
</dbReference>
<organism evidence="2 3">
    <name type="scientific">Leptolyngbya foveolarum</name>
    <dbReference type="NCBI Taxonomy" id="47253"/>
    <lineage>
        <taxon>Bacteria</taxon>
        <taxon>Bacillati</taxon>
        <taxon>Cyanobacteriota</taxon>
        <taxon>Cyanophyceae</taxon>
        <taxon>Leptolyngbyales</taxon>
        <taxon>Leptolyngbyaceae</taxon>
        <taxon>Leptolyngbya group</taxon>
        <taxon>Leptolyngbya</taxon>
    </lineage>
</organism>
<protein>
    <recommendedName>
        <fullName evidence="1">SLH domain-containing protein</fullName>
    </recommendedName>
</protein>
<evidence type="ECO:0000313" key="3">
    <source>
        <dbReference type="Proteomes" id="UP000249354"/>
    </source>
</evidence>
<sequence>MFSDIGHHWASGCIVALARRKLINGYPNGTFRPLATVSRAEFAALMQRVFPDLLPQQSATQFTDVKAEYWASEAIAWASDRGLFSGYDNGTFRPGQTISRAQAILVLMSGFSSGQSAEPVGFESENAPPDALSEQFLDAAEIPDYARDAINQALDQKVLITLDQPRTLKPMQAITRGEVAALFCRVLEIPSAELERQYPAIAAAQDRQAVFAQFLNQESEFDAEKLAFLDRKIERSPYRNQIADYAVRLQIPEGAASIQQNGSYLPYPDRGDIPLIQPGLGFLSPDILSGCVCLSTVRDGRLQSWWLGREAIAPRQLWSSTKFVPLLNTIAQANRIAPEVEIGRCRIRPAGGEGGFPFYNLARSIMTYDNRVATSNALAAMFKRFETPESLERWMQDLTGNESLAFQGRYGEVAFIENPELWHPTTKRQLLKSPMRQKWGQNLVSTYDLTRLITMAGWHWRLPTRSRIPDIQAHSLKSLVKAMGADTARYADVALEALGLRNWVKSPVVISKSGFGRSDERDRTELTYCALVQFSLPRQGASDPTAAYQHYSLGFTLIAAQGLGDADEESRYVDALMAAEVTDLLRRVVSQTLI</sequence>
<reference evidence="2 3" key="2">
    <citation type="submission" date="2018-06" db="EMBL/GenBank/DDBJ databases">
        <title>Metagenomic assembly of (sub)arctic Cyanobacteria and their associated microbiome from non-axenic cultures.</title>
        <authorList>
            <person name="Baurain D."/>
        </authorList>
    </citation>
    <scope>NUCLEOTIDE SEQUENCE [LARGE SCALE GENOMIC DNA]</scope>
    <source>
        <strain evidence="2">ULC129bin1</strain>
    </source>
</reference>
<feature type="domain" description="SLH" evidence="1">
    <location>
        <begin position="133"/>
        <end position="197"/>
    </location>
</feature>
<dbReference type="Proteomes" id="UP000249354">
    <property type="component" value="Unassembled WGS sequence"/>
</dbReference>
<dbReference type="InterPro" id="IPR001119">
    <property type="entry name" value="SLH_dom"/>
</dbReference>
<comment type="caution">
    <text evidence="2">The sequence shown here is derived from an EMBL/GenBank/DDBJ whole genome shotgun (WGS) entry which is preliminary data.</text>
</comment>
<dbReference type="EMBL" id="QBMC01000002">
    <property type="protein sequence ID" value="PZO23316.1"/>
    <property type="molecule type" value="Genomic_DNA"/>
</dbReference>
<evidence type="ECO:0000259" key="1">
    <source>
        <dbReference type="PROSITE" id="PS51272"/>
    </source>
</evidence>